<dbReference type="InterPro" id="IPR013083">
    <property type="entry name" value="Znf_RING/FYVE/PHD"/>
</dbReference>
<dbReference type="CDD" id="cd16473">
    <property type="entry name" value="RING-H2_RNF103"/>
    <property type="match status" value="1"/>
</dbReference>
<feature type="region of interest" description="Disordered" evidence="2">
    <location>
        <begin position="369"/>
        <end position="402"/>
    </location>
</feature>
<feature type="region of interest" description="Disordered" evidence="2">
    <location>
        <begin position="423"/>
        <end position="528"/>
    </location>
</feature>
<dbReference type="PANTHER" id="PTHR22765">
    <property type="entry name" value="RING FINGER AND PROTEASE ASSOCIATED DOMAIN-CONTAINING"/>
    <property type="match status" value="1"/>
</dbReference>
<dbReference type="Proteomes" id="UP000319160">
    <property type="component" value="Unassembled WGS sequence"/>
</dbReference>
<keyword evidence="1" id="KW-0863">Zinc-finger</keyword>
<keyword evidence="6" id="KW-1185">Reference proteome</keyword>
<dbReference type="AlphaFoldDB" id="A0A553I1X8"/>
<evidence type="ECO:0000256" key="3">
    <source>
        <dbReference type="SAM" id="Phobius"/>
    </source>
</evidence>
<sequence length="528" mass="57709">MENINRAIVDGAHVVARVVEFQVRQAVTSSIQSATPSSMLTDSPSMSATGVSSMMPVPSMSSAISSSTDPAPSPSAGASDNPNGGGGGGGGSSSSPLLFFVALGFGVVFTNLWIIVGVKYCFRYNARNRAMARLDENGEPIDLQNMPARPHRRRREKKLMTMDEVNEKFPMVKYKTWVLERKKEGLPTAGGISAPSSRPNSVRSVEGIIPEQTSDPRDSIDESTTNAANEHNAHNQPKSPVKDEQKSSDKTLDENAKGTADVNKDATATNDTPEVPAAQTETPPTKDSLHRSSEDEEDEDDDDHINSAIDPDMMGSSGDTCAICIDTLEDDDDVRGLTCGHAFHAVCLDPWLTNRRACCPLCKADYYTPKARPQPAEGETRDPNTPTTAPDPSRNNGRLNYPRAPVRSFAWSHFRDAPRQMWSSRFDDTPRDPAQVDRRYRSRQLSTQASRTNTVNQAQAPQEEHEGNAITRFRNRFPPFRLNQVMRRNQQEQGVEAQASSPNTSTAPPTTTPSQLEAGVRPSTTQPN</sequence>
<dbReference type="FunFam" id="3.30.40.10:FF:000539">
    <property type="entry name" value="Ring finger domain protein"/>
    <property type="match status" value="1"/>
</dbReference>
<dbReference type="PROSITE" id="PS50089">
    <property type="entry name" value="ZF_RING_2"/>
    <property type="match status" value="1"/>
</dbReference>
<feature type="compositionally biased region" description="Polar residues" evidence="2">
    <location>
        <begin position="383"/>
        <end position="398"/>
    </location>
</feature>
<dbReference type="OrthoDB" id="8062037at2759"/>
<feature type="compositionally biased region" description="Low complexity" evidence="2">
    <location>
        <begin position="52"/>
        <end position="79"/>
    </location>
</feature>
<dbReference type="Gene3D" id="3.30.40.10">
    <property type="entry name" value="Zinc/RING finger domain, C3HC4 (zinc finger)"/>
    <property type="match status" value="1"/>
</dbReference>
<keyword evidence="3" id="KW-0472">Membrane</keyword>
<feature type="compositionally biased region" description="Low complexity" evidence="2">
    <location>
        <begin position="499"/>
        <end position="514"/>
    </location>
</feature>
<dbReference type="GO" id="GO:0005737">
    <property type="term" value="C:cytoplasm"/>
    <property type="evidence" value="ECO:0007669"/>
    <property type="project" value="TreeGrafter"/>
</dbReference>
<gene>
    <name evidence="5" type="ORF">FHL15_004971</name>
</gene>
<organism evidence="5 6">
    <name type="scientific">Xylaria flabelliformis</name>
    <dbReference type="NCBI Taxonomy" id="2512241"/>
    <lineage>
        <taxon>Eukaryota</taxon>
        <taxon>Fungi</taxon>
        <taxon>Dikarya</taxon>
        <taxon>Ascomycota</taxon>
        <taxon>Pezizomycotina</taxon>
        <taxon>Sordariomycetes</taxon>
        <taxon>Xylariomycetidae</taxon>
        <taxon>Xylariales</taxon>
        <taxon>Xylariaceae</taxon>
        <taxon>Xylaria</taxon>
    </lineage>
</organism>
<keyword evidence="3" id="KW-1133">Transmembrane helix</keyword>
<dbReference type="InterPro" id="IPR051826">
    <property type="entry name" value="E3_ubiquitin-ligase_domain"/>
</dbReference>
<proteinExistence type="predicted"/>
<feature type="region of interest" description="Disordered" evidence="2">
    <location>
        <begin position="32"/>
        <end position="90"/>
    </location>
</feature>
<keyword evidence="3" id="KW-0812">Transmembrane</keyword>
<evidence type="ECO:0000313" key="5">
    <source>
        <dbReference type="EMBL" id="TRX94203.1"/>
    </source>
</evidence>
<feature type="transmembrane region" description="Helical" evidence="3">
    <location>
        <begin position="97"/>
        <end position="122"/>
    </location>
</feature>
<dbReference type="SUPFAM" id="SSF57850">
    <property type="entry name" value="RING/U-box"/>
    <property type="match status" value="1"/>
</dbReference>
<evidence type="ECO:0000256" key="2">
    <source>
        <dbReference type="SAM" id="MobiDB-lite"/>
    </source>
</evidence>
<dbReference type="EMBL" id="VFLP01000024">
    <property type="protein sequence ID" value="TRX94203.1"/>
    <property type="molecule type" value="Genomic_DNA"/>
</dbReference>
<dbReference type="GO" id="GO:0061630">
    <property type="term" value="F:ubiquitin protein ligase activity"/>
    <property type="evidence" value="ECO:0007669"/>
    <property type="project" value="TreeGrafter"/>
</dbReference>
<reference evidence="6" key="1">
    <citation type="submission" date="2019-06" db="EMBL/GenBank/DDBJ databases">
        <title>Draft genome sequence of the griseofulvin-producing fungus Xylaria cubensis strain G536.</title>
        <authorList>
            <person name="Mead M.E."/>
            <person name="Raja H.A."/>
            <person name="Steenwyk J.L."/>
            <person name="Knowles S.L."/>
            <person name="Oberlies N.H."/>
            <person name="Rokas A."/>
        </authorList>
    </citation>
    <scope>NUCLEOTIDE SEQUENCE [LARGE SCALE GENOMIC DNA]</scope>
    <source>
        <strain evidence="6">G536</strain>
    </source>
</reference>
<feature type="compositionally biased region" description="Polar residues" evidence="2">
    <location>
        <begin position="194"/>
        <end position="203"/>
    </location>
</feature>
<feature type="domain" description="RING-type" evidence="4">
    <location>
        <begin position="321"/>
        <end position="363"/>
    </location>
</feature>
<feature type="compositionally biased region" description="Polar residues" evidence="2">
    <location>
        <begin position="32"/>
        <end position="51"/>
    </location>
</feature>
<dbReference type="GO" id="GO:0006511">
    <property type="term" value="P:ubiquitin-dependent protein catabolic process"/>
    <property type="evidence" value="ECO:0007669"/>
    <property type="project" value="TreeGrafter"/>
</dbReference>
<dbReference type="InterPro" id="IPR001841">
    <property type="entry name" value="Znf_RING"/>
</dbReference>
<dbReference type="PANTHER" id="PTHR22765:SF434">
    <property type="entry name" value="GB|AAD18119.1-RELATED"/>
    <property type="match status" value="1"/>
</dbReference>
<feature type="region of interest" description="Disordered" evidence="2">
    <location>
        <begin position="186"/>
        <end position="316"/>
    </location>
</feature>
<dbReference type="GO" id="GO:0008270">
    <property type="term" value="F:zinc ion binding"/>
    <property type="evidence" value="ECO:0007669"/>
    <property type="project" value="UniProtKB-KW"/>
</dbReference>
<dbReference type="Pfam" id="PF13639">
    <property type="entry name" value="zf-RING_2"/>
    <property type="match status" value="1"/>
</dbReference>
<feature type="compositionally biased region" description="Basic and acidic residues" evidence="2">
    <location>
        <begin position="240"/>
        <end position="256"/>
    </location>
</feature>
<feature type="compositionally biased region" description="Acidic residues" evidence="2">
    <location>
        <begin position="294"/>
        <end position="303"/>
    </location>
</feature>
<dbReference type="STRING" id="2512241.A0A553I1X8"/>
<accession>A0A553I1X8</accession>
<evidence type="ECO:0000256" key="1">
    <source>
        <dbReference type="PROSITE-ProRule" id="PRU00175"/>
    </source>
</evidence>
<protein>
    <recommendedName>
        <fullName evidence="4">RING-type domain-containing protein</fullName>
    </recommendedName>
</protein>
<keyword evidence="1" id="KW-0479">Metal-binding</keyword>
<feature type="compositionally biased region" description="Basic and acidic residues" evidence="2">
    <location>
        <begin position="425"/>
        <end position="439"/>
    </location>
</feature>
<evidence type="ECO:0000313" key="6">
    <source>
        <dbReference type="Proteomes" id="UP000319160"/>
    </source>
</evidence>
<evidence type="ECO:0000259" key="4">
    <source>
        <dbReference type="PROSITE" id="PS50089"/>
    </source>
</evidence>
<comment type="caution">
    <text evidence="5">The sequence shown here is derived from an EMBL/GenBank/DDBJ whole genome shotgun (WGS) entry which is preliminary data.</text>
</comment>
<dbReference type="SMART" id="SM00184">
    <property type="entry name" value="RING"/>
    <property type="match status" value="1"/>
</dbReference>
<keyword evidence="1" id="KW-0862">Zinc</keyword>
<feature type="compositionally biased region" description="Polar residues" evidence="2">
    <location>
        <begin position="443"/>
        <end position="460"/>
    </location>
</feature>
<name>A0A553I1X8_9PEZI</name>